<keyword evidence="2" id="KW-0614">Plasmid</keyword>
<dbReference type="PROSITE" id="PS50994">
    <property type="entry name" value="INTEGRASE"/>
    <property type="match status" value="1"/>
</dbReference>
<gene>
    <name evidence="2" type="ORF">FV141_14200</name>
</gene>
<accession>A0ABX5ZCU0</accession>
<dbReference type="InterPro" id="IPR012337">
    <property type="entry name" value="RNaseH-like_sf"/>
</dbReference>
<geneLocation type="plasmid" evidence="2 3">
    <name>unnamed</name>
</geneLocation>
<proteinExistence type="predicted"/>
<dbReference type="EMBL" id="CP043032">
    <property type="protein sequence ID" value="QEH94827.1"/>
    <property type="molecule type" value="Genomic_DNA"/>
</dbReference>
<keyword evidence="3" id="KW-1185">Reference proteome</keyword>
<dbReference type="Gene3D" id="3.30.420.10">
    <property type="entry name" value="Ribonuclease H-like superfamily/Ribonuclease H"/>
    <property type="match status" value="1"/>
</dbReference>
<feature type="domain" description="Integrase catalytic" evidence="1">
    <location>
        <begin position="1"/>
        <end position="93"/>
    </location>
</feature>
<protein>
    <submittedName>
        <fullName evidence="2">Transposase</fullName>
    </submittedName>
</protein>
<evidence type="ECO:0000313" key="3">
    <source>
        <dbReference type="Proteomes" id="UP000323565"/>
    </source>
</evidence>
<dbReference type="Proteomes" id="UP000323565">
    <property type="component" value="Plasmid unnamed"/>
</dbReference>
<dbReference type="InterPro" id="IPR036397">
    <property type="entry name" value="RNaseH_sf"/>
</dbReference>
<reference evidence="2 3" key="1">
    <citation type="submission" date="2019-08" db="EMBL/GenBank/DDBJ databases">
        <title>Dermacoccus abyssi strain HZAU 226, whole genome Nanopore sequencing project.</title>
        <authorList>
            <person name="Guo A."/>
            <person name="Zhang X."/>
            <person name="Ruan Y."/>
            <person name="Liu W."/>
            <person name="Chen Q."/>
            <person name="Gu L."/>
        </authorList>
    </citation>
    <scope>NUCLEOTIDE SEQUENCE [LARGE SCALE GENOMIC DNA]</scope>
    <source>
        <strain evidence="2 3">HZAU 226</strain>
        <plasmid evidence="2 3">unnamed</plasmid>
    </source>
</reference>
<dbReference type="InterPro" id="IPR001584">
    <property type="entry name" value="Integrase_cat-core"/>
</dbReference>
<sequence>MVLPRNRFTRAVESFAARHQRIKPYTPKHNGKVERYQQTLAREVLYAAAYDSEQQRRDRITTWLIHYNYHRPPTAPQTATTSLTPGDHRHQRHAQLHLVVGFQDRSVGSPRSLSGECRGLRPRLRQAVICFCRCEGTF</sequence>
<evidence type="ECO:0000313" key="2">
    <source>
        <dbReference type="EMBL" id="QEH94827.1"/>
    </source>
</evidence>
<organism evidence="2 3">
    <name type="scientific">Dermacoccus abyssi</name>
    <dbReference type="NCBI Taxonomy" id="322596"/>
    <lineage>
        <taxon>Bacteria</taxon>
        <taxon>Bacillati</taxon>
        <taxon>Actinomycetota</taxon>
        <taxon>Actinomycetes</taxon>
        <taxon>Micrococcales</taxon>
        <taxon>Dermacoccaceae</taxon>
        <taxon>Dermacoccus</taxon>
    </lineage>
</organism>
<dbReference type="Pfam" id="PF13683">
    <property type="entry name" value="rve_3"/>
    <property type="match status" value="1"/>
</dbReference>
<name>A0ABX5ZCU0_9MICO</name>
<dbReference type="SUPFAM" id="SSF53098">
    <property type="entry name" value="Ribonuclease H-like"/>
    <property type="match status" value="1"/>
</dbReference>
<evidence type="ECO:0000259" key="1">
    <source>
        <dbReference type="PROSITE" id="PS50994"/>
    </source>
</evidence>